<organism evidence="1 2">
    <name type="scientific">Rangifer tarandus platyrhynchus</name>
    <name type="common">Svalbard reindeer</name>
    <dbReference type="NCBI Taxonomy" id="3082113"/>
    <lineage>
        <taxon>Eukaryota</taxon>
        <taxon>Metazoa</taxon>
        <taxon>Chordata</taxon>
        <taxon>Craniata</taxon>
        <taxon>Vertebrata</taxon>
        <taxon>Euteleostomi</taxon>
        <taxon>Mammalia</taxon>
        <taxon>Eutheria</taxon>
        <taxon>Laurasiatheria</taxon>
        <taxon>Artiodactyla</taxon>
        <taxon>Ruminantia</taxon>
        <taxon>Pecora</taxon>
        <taxon>Cervidae</taxon>
        <taxon>Odocoileinae</taxon>
        <taxon>Rangifer</taxon>
    </lineage>
</organism>
<accession>A0AC59YW99</accession>
<protein>
    <submittedName>
        <fullName evidence="1">Uncharacterized protein</fullName>
    </submittedName>
</protein>
<dbReference type="EMBL" id="OX596104">
    <property type="protein sequence ID" value="CAN0029149.1"/>
    <property type="molecule type" value="Genomic_DNA"/>
</dbReference>
<reference evidence="1" key="2">
    <citation type="submission" date="2025-03" db="EMBL/GenBank/DDBJ databases">
        <authorList>
            <consortium name="ELIXIR-Norway"/>
            <consortium name="Elixir Norway"/>
        </authorList>
    </citation>
    <scope>NUCLEOTIDE SEQUENCE</scope>
</reference>
<dbReference type="Proteomes" id="UP001162501">
    <property type="component" value="Chromosome 20"/>
</dbReference>
<gene>
    <name evidence="1" type="ORF">MRATA1EN22A_LOCUS10983</name>
</gene>
<evidence type="ECO:0000313" key="1">
    <source>
        <dbReference type="EMBL" id="CAN0029149.1"/>
    </source>
</evidence>
<reference evidence="1" key="1">
    <citation type="submission" date="2023-05" db="EMBL/GenBank/DDBJ databases">
        <authorList>
            <consortium name="ELIXIR-Norway"/>
        </authorList>
    </citation>
    <scope>NUCLEOTIDE SEQUENCE</scope>
</reference>
<name>A0AC59YW99_RANTA</name>
<sequence length="102" mass="10957">MAECLHSAAGKSGHLFPVVSLFHATVVREDAQDYFCPLKCVKACFMPWFVVLTASRVTLVVKSLCANAGDMGLLPESGRSSGEGQGNALQYFCWGNPMDRGA</sequence>
<proteinExistence type="predicted"/>
<evidence type="ECO:0000313" key="2">
    <source>
        <dbReference type="Proteomes" id="UP001162501"/>
    </source>
</evidence>